<dbReference type="AlphaFoldDB" id="A0A0R2NLA8"/>
<feature type="binding site" evidence="6">
    <location>
        <position position="40"/>
    </location>
    <ligand>
        <name>(6S)-NADPHX</name>
        <dbReference type="ChEBI" id="CHEBI:64076"/>
    </ligand>
</feature>
<comment type="catalytic activity">
    <reaction evidence="6">
        <text>(6S)-NADHX + ADP = AMP + phosphate + NADH + H(+)</text>
        <dbReference type="Rhea" id="RHEA:32223"/>
        <dbReference type="ChEBI" id="CHEBI:15378"/>
        <dbReference type="ChEBI" id="CHEBI:43474"/>
        <dbReference type="ChEBI" id="CHEBI:57945"/>
        <dbReference type="ChEBI" id="CHEBI:64074"/>
        <dbReference type="ChEBI" id="CHEBI:456215"/>
        <dbReference type="ChEBI" id="CHEBI:456216"/>
        <dbReference type="EC" id="4.2.1.136"/>
    </reaction>
</comment>
<feature type="binding site" evidence="6">
    <location>
        <begin position="186"/>
        <end position="190"/>
    </location>
    <ligand>
        <name>AMP</name>
        <dbReference type="ChEBI" id="CHEBI:456215"/>
    </ligand>
</feature>
<keyword evidence="8" id="KW-0808">Transferase</keyword>
<comment type="cofactor">
    <cofactor evidence="6">
        <name>Mg(2+)</name>
        <dbReference type="ChEBI" id="CHEBI:18420"/>
    </cofactor>
</comment>
<dbReference type="CDD" id="cd01171">
    <property type="entry name" value="YXKO-related"/>
    <property type="match status" value="1"/>
</dbReference>
<dbReference type="GO" id="GO:0052856">
    <property type="term" value="F:NAD(P)HX epimerase activity"/>
    <property type="evidence" value="ECO:0007669"/>
    <property type="project" value="TreeGrafter"/>
</dbReference>
<dbReference type="PROSITE" id="PS01049">
    <property type="entry name" value="YJEF_C_1"/>
    <property type="match status" value="1"/>
</dbReference>
<dbReference type="InterPro" id="IPR029056">
    <property type="entry name" value="Ribokinase-like"/>
</dbReference>
<comment type="catalytic activity">
    <reaction evidence="6">
        <text>(6S)-NADPHX + ADP = AMP + phosphate + NADPH + H(+)</text>
        <dbReference type="Rhea" id="RHEA:32235"/>
        <dbReference type="ChEBI" id="CHEBI:15378"/>
        <dbReference type="ChEBI" id="CHEBI:43474"/>
        <dbReference type="ChEBI" id="CHEBI:57783"/>
        <dbReference type="ChEBI" id="CHEBI:64076"/>
        <dbReference type="ChEBI" id="CHEBI:456215"/>
        <dbReference type="ChEBI" id="CHEBI:456216"/>
        <dbReference type="EC" id="4.2.1.136"/>
    </reaction>
</comment>
<dbReference type="EMBL" id="JQCQ01000007">
    <property type="protein sequence ID" value="KRO25634.1"/>
    <property type="molecule type" value="Genomic_DNA"/>
</dbReference>
<sequence>MIEITKNYLKDIWPKRPLNSHKGTFGRVLIIAGNKQFGGAGILSATAAVYSGAGLVTLATDPINISAVRASLPEAMVIDYQNHDMLLALISNTSVVVIGPGLGTDETASSIFQFTLDNIPASTPLIIDGSAIDLLATKSFKFEHQPTIVTPHQMEWQRLSEIKIAEQQPSTNQKLADKLNLHVVLKHPETEIYSNQKIYQIKAGNPGMATGGMGDTLTGILSTMICQIPNLSNALIAGTFLHSYTADLIYQTDAVVIPHRLSHALPKTLKKLMP</sequence>
<keyword evidence="8" id="KW-0418">Kinase</keyword>
<dbReference type="Proteomes" id="UP000051249">
    <property type="component" value="Unassembled WGS sequence"/>
</dbReference>
<gene>
    <name evidence="6" type="primary">nnrD</name>
    <name evidence="8" type="ORF">IV88_GL001592</name>
</gene>
<keyword evidence="4 6" id="KW-0520">NAD</keyword>
<evidence type="ECO:0000313" key="8">
    <source>
        <dbReference type="EMBL" id="KRO25634.1"/>
    </source>
</evidence>
<comment type="subunit">
    <text evidence="6">Homotetramer.</text>
</comment>
<evidence type="ECO:0000313" key="9">
    <source>
        <dbReference type="Proteomes" id="UP000051249"/>
    </source>
</evidence>
<keyword evidence="1 6" id="KW-0547">Nucleotide-binding</keyword>
<accession>A0A0R2NLA8</accession>
<keyword evidence="2 6" id="KW-0067">ATP-binding</keyword>
<evidence type="ECO:0000256" key="5">
    <source>
        <dbReference type="ARBA" id="ARBA00023239"/>
    </source>
</evidence>
<dbReference type="Gene3D" id="3.40.1190.20">
    <property type="match status" value="1"/>
</dbReference>
<dbReference type="PATRIC" id="fig|480391.4.peg.1621"/>
<evidence type="ECO:0000256" key="4">
    <source>
        <dbReference type="ARBA" id="ARBA00023027"/>
    </source>
</evidence>
<dbReference type="OrthoDB" id="9806925at2"/>
<dbReference type="GO" id="GO:0005524">
    <property type="term" value="F:ATP binding"/>
    <property type="evidence" value="ECO:0007669"/>
    <property type="project" value="UniProtKB-KW"/>
</dbReference>
<dbReference type="RefSeq" id="WP_057798472.1">
    <property type="nucleotide sequence ID" value="NZ_BJZZ01000007.1"/>
</dbReference>
<feature type="binding site" evidence="6">
    <location>
        <position position="215"/>
    </location>
    <ligand>
        <name>(6S)-NADPHX</name>
        <dbReference type="ChEBI" id="CHEBI:64076"/>
    </ligand>
</feature>
<dbReference type="GO" id="GO:0052855">
    <property type="term" value="F:ADP-dependent NAD(P)H-hydrate dehydratase activity"/>
    <property type="evidence" value="ECO:0007669"/>
    <property type="project" value="UniProtKB-UniRule"/>
</dbReference>
<evidence type="ECO:0000256" key="6">
    <source>
        <dbReference type="HAMAP-Rule" id="MF_01965"/>
    </source>
</evidence>
<feature type="binding site" evidence="6">
    <location>
        <position position="152"/>
    </location>
    <ligand>
        <name>(6S)-NADPHX</name>
        <dbReference type="ChEBI" id="CHEBI:64076"/>
    </ligand>
</feature>
<dbReference type="GO" id="GO:0016301">
    <property type="term" value="F:kinase activity"/>
    <property type="evidence" value="ECO:0007669"/>
    <property type="project" value="UniProtKB-KW"/>
</dbReference>
<dbReference type="InterPro" id="IPR017953">
    <property type="entry name" value="Carbohydrate_kinase_pred_CS"/>
</dbReference>
<reference evidence="8 9" key="1">
    <citation type="journal article" date="2015" name="Genome Announc.">
        <title>Expanding the biotechnology potential of lactobacilli through comparative genomics of 213 strains and associated genera.</title>
        <authorList>
            <person name="Sun Z."/>
            <person name="Harris H.M."/>
            <person name="McCann A."/>
            <person name="Guo C."/>
            <person name="Argimon S."/>
            <person name="Zhang W."/>
            <person name="Yang X."/>
            <person name="Jeffery I.B."/>
            <person name="Cooney J.C."/>
            <person name="Kagawa T.F."/>
            <person name="Liu W."/>
            <person name="Song Y."/>
            <person name="Salvetti E."/>
            <person name="Wrobel A."/>
            <person name="Rasinkangas P."/>
            <person name="Parkhill J."/>
            <person name="Rea M.C."/>
            <person name="O'Sullivan O."/>
            <person name="Ritari J."/>
            <person name="Douillard F.P."/>
            <person name="Paul Ross R."/>
            <person name="Yang R."/>
            <person name="Briner A.E."/>
            <person name="Felis G.E."/>
            <person name="de Vos W.M."/>
            <person name="Barrangou R."/>
            <person name="Klaenhammer T.R."/>
            <person name="Caufield P.W."/>
            <person name="Cui Y."/>
            <person name="Zhang H."/>
            <person name="O'Toole P.W."/>
        </authorList>
    </citation>
    <scope>NUCLEOTIDE SEQUENCE [LARGE SCALE GENOMIC DNA]</scope>
    <source>
        <strain evidence="8 9">DSM 23026</strain>
    </source>
</reference>
<proteinExistence type="inferred from homology"/>
<dbReference type="HAMAP" id="MF_01965">
    <property type="entry name" value="NADHX_dehydratase"/>
    <property type="match status" value="1"/>
</dbReference>
<organism evidence="8 9">
    <name type="scientific">Pediococcus argentinicus</name>
    <dbReference type="NCBI Taxonomy" id="480391"/>
    <lineage>
        <taxon>Bacteria</taxon>
        <taxon>Bacillati</taxon>
        <taxon>Bacillota</taxon>
        <taxon>Bacilli</taxon>
        <taxon>Lactobacillales</taxon>
        <taxon>Lactobacillaceae</taxon>
        <taxon>Pediococcus</taxon>
    </lineage>
</organism>
<comment type="similarity">
    <text evidence="6">Belongs to the NnrD/CARKD family.</text>
</comment>
<dbReference type="EC" id="4.2.1.136" evidence="6"/>
<evidence type="ECO:0000259" key="7">
    <source>
        <dbReference type="PROSITE" id="PS51383"/>
    </source>
</evidence>
<keyword evidence="5 6" id="KW-0456">Lyase</keyword>
<dbReference type="NCBIfam" id="TIGR00196">
    <property type="entry name" value="yjeF_cterm"/>
    <property type="match status" value="1"/>
</dbReference>
<dbReference type="PROSITE" id="PS51383">
    <property type="entry name" value="YJEF_C_3"/>
    <property type="match status" value="1"/>
</dbReference>
<keyword evidence="9" id="KW-1185">Reference proteome</keyword>
<feature type="binding site" evidence="6">
    <location>
        <position position="214"/>
    </location>
    <ligand>
        <name>AMP</name>
        <dbReference type="ChEBI" id="CHEBI:456215"/>
    </ligand>
</feature>
<dbReference type="PANTHER" id="PTHR12592:SF0">
    <property type="entry name" value="ATP-DEPENDENT (S)-NAD(P)H-HYDRATE DEHYDRATASE"/>
    <property type="match status" value="1"/>
</dbReference>
<evidence type="ECO:0000256" key="1">
    <source>
        <dbReference type="ARBA" id="ARBA00022741"/>
    </source>
</evidence>
<feature type="domain" description="YjeF C-terminal" evidence="7">
    <location>
        <begin position="5"/>
        <end position="272"/>
    </location>
</feature>
<protein>
    <recommendedName>
        <fullName evidence="6">ADP-dependent (S)-NAD(P)H-hydrate dehydratase</fullName>
        <ecNumber evidence="6">4.2.1.136</ecNumber>
    </recommendedName>
    <alternativeName>
        <fullName evidence="6">ADP-dependent NAD(P)HX dehydratase</fullName>
    </alternativeName>
</protein>
<feature type="binding site" evidence="6">
    <location>
        <position position="101"/>
    </location>
    <ligand>
        <name>(6S)-NADPHX</name>
        <dbReference type="ChEBI" id="CHEBI:64076"/>
    </ligand>
</feature>
<dbReference type="GO" id="GO:0110051">
    <property type="term" value="P:metabolite repair"/>
    <property type="evidence" value="ECO:0007669"/>
    <property type="project" value="TreeGrafter"/>
</dbReference>
<evidence type="ECO:0000256" key="2">
    <source>
        <dbReference type="ARBA" id="ARBA00022840"/>
    </source>
</evidence>
<dbReference type="GO" id="GO:0046496">
    <property type="term" value="P:nicotinamide nucleotide metabolic process"/>
    <property type="evidence" value="ECO:0007669"/>
    <property type="project" value="UniProtKB-UniRule"/>
</dbReference>
<keyword evidence="3 6" id="KW-0521">NADP</keyword>
<name>A0A0R2NLA8_9LACO</name>
<dbReference type="SUPFAM" id="SSF53613">
    <property type="entry name" value="Ribokinase-like"/>
    <property type="match status" value="1"/>
</dbReference>
<dbReference type="PROSITE" id="PS01050">
    <property type="entry name" value="YJEF_C_2"/>
    <property type="match status" value="1"/>
</dbReference>
<dbReference type="InterPro" id="IPR000631">
    <property type="entry name" value="CARKD"/>
</dbReference>
<dbReference type="PANTHER" id="PTHR12592">
    <property type="entry name" value="ATP-DEPENDENT (S)-NAD(P)H-HYDRATE DEHYDRATASE FAMILY MEMBER"/>
    <property type="match status" value="1"/>
</dbReference>
<dbReference type="Pfam" id="PF01256">
    <property type="entry name" value="Carb_kinase"/>
    <property type="match status" value="1"/>
</dbReference>
<comment type="caution">
    <text evidence="8">The sequence shown here is derived from an EMBL/GenBank/DDBJ whole genome shotgun (WGS) entry which is preliminary data.</text>
</comment>
<evidence type="ECO:0000256" key="3">
    <source>
        <dbReference type="ARBA" id="ARBA00022857"/>
    </source>
</evidence>
<comment type="function">
    <text evidence="6">Catalyzes the dehydration of the S-form of NAD(P)HX at the expense of ADP, which is converted to AMP. Together with NAD(P)HX epimerase, which catalyzes the epimerization of the S- and R-forms, the enzyme allows the repair of both epimers of NAD(P)HX, a damaged form of NAD(P)H that is a result of enzymatic or heat-dependent hydration.</text>
</comment>